<evidence type="ECO:0000256" key="1">
    <source>
        <dbReference type="ARBA" id="ARBA00023015"/>
    </source>
</evidence>
<dbReference type="RefSeq" id="XP_003387073.1">
    <property type="nucleotide sequence ID" value="XM_003387025.2"/>
</dbReference>
<feature type="domain" description="p53 DNA-binding" evidence="5">
    <location>
        <begin position="88"/>
        <end position="251"/>
    </location>
</feature>
<dbReference type="InterPro" id="IPR012346">
    <property type="entry name" value="p53/RUNT-type_TF_DNA-bd_sf"/>
</dbReference>
<organism evidence="6 7">
    <name type="scientific">Amphimedon queenslandica</name>
    <name type="common">Sponge</name>
    <dbReference type="NCBI Taxonomy" id="400682"/>
    <lineage>
        <taxon>Eukaryota</taxon>
        <taxon>Metazoa</taxon>
        <taxon>Porifera</taxon>
        <taxon>Demospongiae</taxon>
        <taxon>Heteroscleromorpha</taxon>
        <taxon>Haplosclerida</taxon>
        <taxon>Niphatidae</taxon>
        <taxon>Amphimedon</taxon>
    </lineage>
</organism>
<evidence type="ECO:0000256" key="4">
    <source>
        <dbReference type="SAM" id="MobiDB-lite"/>
    </source>
</evidence>
<protein>
    <recommendedName>
        <fullName evidence="5">p53 DNA-binding domain-containing protein</fullName>
    </recommendedName>
</protein>
<dbReference type="GO" id="GO:0000976">
    <property type="term" value="F:transcription cis-regulatory region binding"/>
    <property type="evidence" value="ECO:0007669"/>
    <property type="project" value="InterPro"/>
</dbReference>
<evidence type="ECO:0000313" key="7">
    <source>
        <dbReference type="Proteomes" id="UP000007879"/>
    </source>
</evidence>
<dbReference type="Pfam" id="PF00870">
    <property type="entry name" value="P53"/>
    <property type="match status" value="1"/>
</dbReference>
<evidence type="ECO:0000256" key="2">
    <source>
        <dbReference type="ARBA" id="ARBA00023163"/>
    </source>
</evidence>
<reference evidence="6" key="2">
    <citation type="submission" date="2024-06" db="UniProtKB">
        <authorList>
            <consortium name="EnsemblMetazoa"/>
        </authorList>
    </citation>
    <scope>IDENTIFICATION</scope>
</reference>
<keyword evidence="3" id="KW-0539">Nucleus</keyword>
<evidence type="ECO:0000256" key="3">
    <source>
        <dbReference type="ARBA" id="ARBA00023242"/>
    </source>
</evidence>
<dbReference type="Gene3D" id="2.60.40.720">
    <property type="match status" value="1"/>
</dbReference>
<dbReference type="KEGG" id="aqu:100631617"/>
<feature type="region of interest" description="Disordered" evidence="4">
    <location>
        <begin position="265"/>
        <end position="294"/>
    </location>
</feature>
<dbReference type="AlphaFoldDB" id="A0AAN0IEZ2"/>
<accession>A0AAN0IEZ2</accession>
<evidence type="ECO:0000259" key="5">
    <source>
        <dbReference type="Pfam" id="PF00870"/>
    </source>
</evidence>
<dbReference type="Proteomes" id="UP000007879">
    <property type="component" value="Unassembled WGS sequence"/>
</dbReference>
<dbReference type="GO" id="GO:0003700">
    <property type="term" value="F:DNA-binding transcription factor activity"/>
    <property type="evidence" value="ECO:0007669"/>
    <property type="project" value="InterPro"/>
</dbReference>
<reference evidence="7" key="1">
    <citation type="journal article" date="2010" name="Nature">
        <title>The Amphimedon queenslandica genome and the evolution of animal complexity.</title>
        <authorList>
            <person name="Srivastava M."/>
            <person name="Simakov O."/>
            <person name="Chapman J."/>
            <person name="Fahey B."/>
            <person name="Gauthier M.E."/>
            <person name="Mitros T."/>
            <person name="Richards G.S."/>
            <person name="Conaco C."/>
            <person name="Dacre M."/>
            <person name="Hellsten U."/>
            <person name="Larroux C."/>
            <person name="Putnam N.H."/>
            <person name="Stanke M."/>
            <person name="Adamska M."/>
            <person name="Darling A."/>
            <person name="Degnan S.M."/>
            <person name="Oakley T.H."/>
            <person name="Plachetzki D.C."/>
            <person name="Zhai Y."/>
            <person name="Adamski M."/>
            <person name="Calcino A."/>
            <person name="Cummins S.F."/>
            <person name="Goodstein D.M."/>
            <person name="Harris C."/>
            <person name="Jackson D.J."/>
            <person name="Leys S.P."/>
            <person name="Shu S."/>
            <person name="Woodcroft B.J."/>
            <person name="Vervoort M."/>
            <person name="Kosik K.S."/>
            <person name="Manning G."/>
            <person name="Degnan B.M."/>
            <person name="Rokhsar D.S."/>
        </authorList>
    </citation>
    <scope>NUCLEOTIDE SEQUENCE [LARGE SCALE GENOMIC DNA]</scope>
</reference>
<dbReference type="InterPro" id="IPR011615">
    <property type="entry name" value="p53_DNA-bd"/>
</dbReference>
<keyword evidence="7" id="KW-1185">Reference proteome</keyword>
<proteinExistence type="predicted"/>
<dbReference type="EnsemblMetazoa" id="XM_003387025.2">
    <property type="protein sequence ID" value="XP_003387073.1"/>
    <property type="gene ID" value="LOC100631617"/>
</dbReference>
<dbReference type="GO" id="GO:0005634">
    <property type="term" value="C:nucleus"/>
    <property type="evidence" value="ECO:0007669"/>
    <property type="project" value="InterPro"/>
</dbReference>
<feature type="compositionally biased region" description="Low complexity" evidence="4">
    <location>
        <begin position="273"/>
        <end position="283"/>
    </location>
</feature>
<name>A0AAN0IEZ2_AMPQE</name>
<dbReference type="GeneID" id="100631617"/>
<evidence type="ECO:0000313" key="6">
    <source>
        <dbReference type="EnsemblMetazoa" id="XP_003387073.1"/>
    </source>
</evidence>
<keyword evidence="2" id="KW-0804">Transcription</keyword>
<keyword evidence="1" id="KW-0805">Transcription regulation</keyword>
<sequence>MCSIEMAEFSEVWQFPEVYTPQVVPQSNVLPLTGSSTCSSSNHGPLSPTGYYSYFDGSVFTDTSSSFMNEMNSIESVTSNSTASYLEDFSVSMDSSDGSRKFIQTADKEKHLIIKKDVNFALSFSSDTPLPPNGLIRALLTSAAVNPLLCCKADITEDYLGNRFMVCCTEGAKYTEWKGQHSIDILVSDLPETSCKPFAVFKFRCQSSHLPRLHSKLTLEFYLFERNTTAPIGYDSISVKITPCIGRESKKLLSILKPIPAAFPPSSRKQKLTATTPSDADTPAVPPLPEGVLDFTAENPPDKDGYYHFSWSGKDKLIFNLLTAIKKSSEID</sequence>